<dbReference type="InterPro" id="IPR036467">
    <property type="entry name" value="LS/RS_sf"/>
</dbReference>
<evidence type="ECO:0000256" key="4">
    <source>
        <dbReference type="ARBA" id="ARBA00022619"/>
    </source>
</evidence>
<organism evidence="8 9">
    <name type="scientific">Kiloniella antarctica</name>
    <dbReference type="NCBI Taxonomy" id="1550907"/>
    <lineage>
        <taxon>Bacteria</taxon>
        <taxon>Pseudomonadati</taxon>
        <taxon>Pseudomonadota</taxon>
        <taxon>Alphaproteobacteria</taxon>
        <taxon>Rhodospirillales</taxon>
        <taxon>Kiloniellaceae</taxon>
        <taxon>Kiloniella</taxon>
    </lineage>
</organism>
<evidence type="ECO:0000256" key="6">
    <source>
        <dbReference type="ARBA" id="ARBA00048785"/>
    </source>
</evidence>
<keyword evidence="9" id="KW-1185">Reference proteome</keyword>
<comment type="caution">
    <text evidence="8">The sequence shown here is derived from an EMBL/GenBank/DDBJ whole genome shotgun (WGS) entry which is preliminary data.</text>
</comment>
<comment type="function">
    <text evidence="7">Catalyzes the formation of 6,7-dimethyl-8-ribityllumazine by condensation of 5-amino-6-(D-ribitylamino)uracil with 3,4-dihydroxy-2-butanone 4-phosphate. This is the penultimate step in the biosynthesis of riboflavin.</text>
</comment>
<comment type="pathway">
    <text evidence="1 7">Cofactor biosynthesis; riboflavin biosynthesis; riboflavin from 2-hydroxy-3-oxobutyl phosphate and 5-amino-6-(D-ribitylamino)uracil: step 1/2.</text>
</comment>
<comment type="similarity">
    <text evidence="2 7">Belongs to the DMRL synthase family.</text>
</comment>
<keyword evidence="5 7" id="KW-0808">Transferase</keyword>
<feature type="binding site" evidence="7">
    <location>
        <position position="126"/>
    </location>
    <ligand>
        <name>(2S)-2-hydroxy-3-oxobutyl phosphate</name>
        <dbReference type="ChEBI" id="CHEBI:58830"/>
    </ligand>
</feature>
<dbReference type="GO" id="GO:0000906">
    <property type="term" value="F:6,7-dimethyl-8-ribityllumazine synthase activity"/>
    <property type="evidence" value="ECO:0007669"/>
    <property type="project" value="UniProtKB-EC"/>
</dbReference>
<dbReference type="RefSeq" id="WP_380253826.1">
    <property type="nucleotide sequence ID" value="NZ_JBHUII010000011.1"/>
</dbReference>
<dbReference type="SUPFAM" id="SSF52121">
    <property type="entry name" value="Lumazine synthase"/>
    <property type="match status" value="1"/>
</dbReference>
<dbReference type="HAMAP" id="MF_00178">
    <property type="entry name" value="Lumazine_synth"/>
    <property type="match status" value="1"/>
</dbReference>
<dbReference type="Gene3D" id="3.40.50.960">
    <property type="entry name" value="Lumazine/riboflavin synthase"/>
    <property type="match status" value="1"/>
</dbReference>
<dbReference type="Pfam" id="PF00885">
    <property type="entry name" value="DMRL_synthase"/>
    <property type="match status" value="1"/>
</dbReference>
<evidence type="ECO:0000313" key="8">
    <source>
        <dbReference type="EMBL" id="MFD2207321.1"/>
    </source>
</evidence>
<proteinExistence type="inferred from homology"/>
<dbReference type="InterPro" id="IPR002180">
    <property type="entry name" value="LS/RS"/>
</dbReference>
<accession>A0ABW5BR06</accession>
<dbReference type="EC" id="2.5.1.78" evidence="3 7"/>
<feature type="active site" description="Proton donor" evidence="7">
    <location>
        <position position="87"/>
    </location>
</feature>
<gene>
    <name evidence="7" type="primary">ribH</name>
    <name evidence="8" type="ORF">ACFSKO_16980</name>
</gene>
<evidence type="ECO:0000256" key="3">
    <source>
        <dbReference type="ARBA" id="ARBA00012664"/>
    </source>
</evidence>
<feature type="binding site" evidence="7">
    <location>
        <begin position="55"/>
        <end position="57"/>
    </location>
    <ligand>
        <name>5-amino-6-(D-ribitylamino)uracil</name>
        <dbReference type="ChEBI" id="CHEBI:15934"/>
    </ligand>
</feature>
<reference evidence="9" key="1">
    <citation type="journal article" date="2019" name="Int. J. Syst. Evol. Microbiol.">
        <title>The Global Catalogue of Microorganisms (GCM) 10K type strain sequencing project: providing services to taxonomists for standard genome sequencing and annotation.</title>
        <authorList>
            <consortium name="The Broad Institute Genomics Platform"/>
            <consortium name="The Broad Institute Genome Sequencing Center for Infectious Disease"/>
            <person name="Wu L."/>
            <person name="Ma J."/>
        </authorList>
    </citation>
    <scope>NUCLEOTIDE SEQUENCE [LARGE SCALE GENOMIC DNA]</scope>
    <source>
        <strain evidence="9">CGMCC 4.7192</strain>
    </source>
</reference>
<dbReference type="PANTHER" id="PTHR21058">
    <property type="entry name" value="6,7-DIMETHYL-8-RIBITYLLUMAZINE SYNTHASE DMRL SYNTHASE LUMAZINE SYNTHASE"/>
    <property type="match status" value="1"/>
</dbReference>
<comment type="caution">
    <text evidence="7">Lacks conserved residue(s) required for the propagation of feature annotation.</text>
</comment>
<name>A0ABW5BR06_9PROT</name>
<keyword evidence="4 7" id="KW-0686">Riboflavin biosynthesis</keyword>
<dbReference type="Proteomes" id="UP001597294">
    <property type="component" value="Unassembled WGS sequence"/>
</dbReference>
<dbReference type="NCBIfam" id="NF009084">
    <property type="entry name" value="PRK12419.1"/>
    <property type="match status" value="1"/>
</dbReference>
<evidence type="ECO:0000313" key="9">
    <source>
        <dbReference type="Proteomes" id="UP001597294"/>
    </source>
</evidence>
<evidence type="ECO:0000256" key="5">
    <source>
        <dbReference type="ARBA" id="ARBA00022679"/>
    </source>
</evidence>
<sequence>MNQNSNSKYQDMHFAFIQAQWHSDIVGNCRKAFLSEIEKQSNGLARVEIFDVPGALEIPLVAKKLAKTGRFSAIVGTAFVVDGGIYRHDFVSQTVISGMMQAQMDTDIPVLSAILTPHHFHNSEEHLHFFLEHFKVKGKEVADACLSISTLHQDIARTA</sequence>
<evidence type="ECO:0000256" key="2">
    <source>
        <dbReference type="ARBA" id="ARBA00007424"/>
    </source>
</evidence>
<feature type="binding site" evidence="7">
    <location>
        <position position="21"/>
    </location>
    <ligand>
        <name>5-amino-6-(D-ribitylamino)uracil</name>
        <dbReference type="ChEBI" id="CHEBI:15934"/>
    </ligand>
</feature>
<feature type="binding site" evidence="7">
    <location>
        <begin position="79"/>
        <end position="81"/>
    </location>
    <ligand>
        <name>5-amino-6-(D-ribitylamino)uracil</name>
        <dbReference type="ChEBI" id="CHEBI:15934"/>
    </ligand>
</feature>
<evidence type="ECO:0000256" key="7">
    <source>
        <dbReference type="HAMAP-Rule" id="MF_00178"/>
    </source>
</evidence>
<protein>
    <recommendedName>
        <fullName evidence="3 7">6,7-dimethyl-8-ribityllumazine synthase</fullName>
        <shortName evidence="7">DMRL synthase</shortName>
        <shortName evidence="7">LS</shortName>
        <shortName evidence="7">Lumazine synthase</shortName>
        <ecNumber evidence="3 7">2.5.1.78</ecNumber>
    </recommendedName>
</protein>
<dbReference type="EMBL" id="JBHUII010000011">
    <property type="protein sequence ID" value="MFD2207321.1"/>
    <property type="molecule type" value="Genomic_DNA"/>
</dbReference>
<feature type="binding site" evidence="7">
    <location>
        <position position="112"/>
    </location>
    <ligand>
        <name>5-amino-6-(D-ribitylamino)uracil</name>
        <dbReference type="ChEBI" id="CHEBI:15934"/>
    </ligand>
</feature>
<dbReference type="InterPro" id="IPR034964">
    <property type="entry name" value="LS"/>
</dbReference>
<evidence type="ECO:0000256" key="1">
    <source>
        <dbReference type="ARBA" id="ARBA00004917"/>
    </source>
</evidence>
<dbReference type="PANTHER" id="PTHR21058:SF0">
    <property type="entry name" value="6,7-DIMETHYL-8-RIBITYLLUMAZINE SYNTHASE"/>
    <property type="match status" value="1"/>
</dbReference>
<comment type="catalytic activity">
    <reaction evidence="6 7">
        <text>(2S)-2-hydroxy-3-oxobutyl phosphate + 5-amino-6-(D-ribitylamino)uracil = 6,7-dimethyl-8-(1-D-ribityl)lumazine + phosphate + 2 H2O + H(+)</text>
        <dbReference type="Rhea" id="RHEA:26152"/>
        <dbReference type="ChEBI" id="CHEBI:15377"/>
        <dbReference type="ChEBI" id="CHEBI:15378"/>
        <dbReference type="ChEBI" id="CHEBI:15934"/>
        <dbReference type="ChEBI" id="CHEBI:43474"/>
        <dbReference type="ChEBI" id="CHEBI:58201"/>
        <dbReference type="ChEBI" id="CHEBI:58830"/>
        <dbReference type="EC" id="2.5.1.78"/>
    </reaction>
</comment>